<comment type="subcellular location">
    <subcellularLocation>
        <location evidence="1">Membrane</location>
        <topology evidence="1">Lipid-anchor</topology>
        <topology evidence="1">GPI-anchor</topology>
    </subcellularLocation>
</comment>
<accession>A0AAW1NM41</accession>
<evidence type="ECO:0000313" key="9">
    <source>
        <dbReference type="EMBL" id="KAK9759057.1"/>
    </source>
</evidence>
<keyword evidence="5" id="KW-1133">Transmembrane helix</keyword>
<dbReference type="Proteomes" id="UP001458880">
    <property type="component" value="Unassembled WGS sequence"/>
</dbReference>
<keyword evidence="3" id="KW-0812">Transmembrane</keyword>
<keyword evidence="7" id="KW-0325">Glycoprotein</keyword>
<dbReference type="EMBL" id="JASPKY010000002">
    <property type="protein sequence ID" value="KAK9759057.1"/>
    <property type="molecule type" value="Genomic_DNA"/>
</dbReference>
<comment type="caution">
    <text evidence="9">The sequence shown here is derived from an EMBL/GenBank/DDBJ whole genome shotgun (WGS) entry which is preliminary data.</text>
</comment>
<dbReference type="CDD" id="cd00117">
    <property type="entry name" value="TFP"/>
    <property type="match status" value="1"/>
</dbReference>
<dbReference type="PANTHER" id="PTHR33562:SF23">
    <property type="entry name" value="PROTEIN QUIVER"/>
    <property type="match status" value="1"/>
</dbReference>
<proteinExistence type="predicted"/>
<dbReference type="GO" id="GO:0030431">
    <property type="term" value="P:sleep"/>
    <property type="evidence" value="ECO:0007669"/>
    <property type="project" value="InterPro"/>
</dbReference>
<evidence type="ECO:0000256" key="3">
    <source>
        <dbReference type="ARBA" id="ARBA00022692"/>
    </source>
</evidence>
<protein>
    <submittedName>
        <fullName evidence="9">Sleepless protein</fullName>
    </submittedName>
</protein>
<dbReference type="GO" id="GO:0032222">
    <property type="term" value="P:regulation of synaptic transmission, cholinergic"/>
    <property type="evidence" value="ECO:0007669"/>
    <property type="project" value="InterPro"/>
</dbReference>
<evidence type="ECO:0000256" key="6">
    <source>
        <dbReference type="ARBA" id="ARBA00023136"/>
    </source>
</evidence>
<evidence type="ECO:0000256" key="2">
    <source>
        <dbReference type="ARBA" id="ARBA00022622"/>
    </source>
</evidence>
<reference evidence="9 10" key="1">
    <citation type="journal article" date="2024" name="BMC Genomics">
        <title>De novo assembly and annotation of Popillia japonica's genome with initial clues to its potential as an invasive pest.</title>
        <authorList>
            <person name="Cucini C."/>
            <person name="Boschi S."/>
            <person name="Funari R."/>
            <person name="Cardaioli E."/>
            <person name="Iannotti N."/>
            <person name="Marturano G."/>
            <person name="Paoli F."/>
            <person name="Bruttini M."/>
            <person name="Carapelli A."/>
            <person name="Frati F."/>
            <person name="Nardi F."/>
        </authorList>
    </citation>
    <scope>NUCLEOTIDE SEQUENCE [LARGE SCALE GENOMIC DNA]</scope>
    <source>
        <strain evidence="9">DMR45628</strain>
    </source>
</reference>
<evidence type="ECO:0000256" key="5">
    <source>
        <dbReference type="ARBA" id="ARBA00022989"/>
    </source>
</evidence>
<evidence type="ECO:0000313" key="10">
    <source>
        <dbReference type="Proteomes" id="UP001458880"/>
    </source>
</evidence>
<dbReference type="PANTHER" id="PTHR33562">
    <property type="entry name" value="ATILLA, ISOFORM B-RELATED-RELATED"/>
    <property type="match status" value="1"/>
</dbReference>
<dbReference type="InterPro" id="IPR031424">
    <property type="entry name" value="QVR-like"/>
</dbReference>
<gene>
    <name evidence="9" type="ORF">QE152_g214</name>
</gene>
<keyword evidence="2" id="KW-0336">GPI-anchor</keyword>
<evidence type="ECO:0000256" key="4">
    <source>
        <dbReference type="ARBA" id="ARBA00022729"/>
    </source>
</evidence>
<evidence type="ECO:0000256" key="8">
    <source>
        <dbReference type="ARBA" id="ARBA00023288"/>
    </source>
</evidence>
<dbReference type="AlphaFoldDB" id="A0AAW1NM41"/>
<keyword evidence="10" id="KW-1185">Reference proteome</keyword>
<name>A0AAW1NM41_POPJA</name>
<keyword evidence="8" id="KW-0449">Lipoprotein</keyword>
<dbReference type="InterPro" id="IPR050975">
    <property type="entry name" value="Sleep_regulator"/>
</dbReference>
<keyword evidence="4" id="KW-0732">Signal</keyword>
<dbReference type="Pfam" id="PF17064">
    <property type="entry name" value="QVR"/>
    <property type="match status" value="1"/>
</dbReference>
<evidence type="ECO:0000256" key="7">
    <source>
        <dbReference type="ARBA" id="ARBA00023180"/>
    </source>
</evidence>
<sequence length="171" mass="19613">MVNQFLLTDEITVTTDDFLLCQEEEAKGDTKMKISELYLVELILVLVQFYTANAIKCFQCDYSKPGCADLTPKNTSSQYYKECTPINGTAFCRKTRQSLLFREDIVRITRECGWITHKSNENRCFKYDTQHKFDTSCQCFEDGCNSAFTLSIPTYLMSATTAAIAALYRIF</sequence>
<evidence type="ECO:0000256" key="1">
    <source>
        <dbReference type="ARBA" id="ARBA00004589"/>
    </source>
</evidence>
<dbReference type="GO" id="GO:0098552">
    <property type="term" value="C:side of membrane"/>
    <property type="evidence" value="ECO:0007669"/>
    <property type="project" value="UniProtKB-KW"/>
</dbReference>
<organism evidence="9 10">
    <name type="scientific">Popillia japonica</name>
    <name type="common">Japanese beetle</name>
    <dbReference type="NCBI Taxonomy" id="7064"/>
    <lineage>
        <taxon>Eukaryota</taxon>
        <taxon>Metazoa</taxon>
        <taxon>Ecdysozoa</taxon>
        <taxon>Arthropoda</taxon>
        <taxon>Hexapoda</taxon>
        <taxon>Insecta</taxon>
        <taxon>Pterygota</taxon>
        <taxon>Neoptera</taxon>
        <taxon>Endopterygota</taxon>
        <taxon>Coleoptera</taxon>
        <taxon>Polyphaga</taxon>
        <taxon>Scarabaeiformia</taxon>
        <taxon>Scarabaeidae</taxon>
        <taxon>Rutelinae</taxon>
        <taxon>Popillia</taxon>
    </lineage>
</organism>
<keyword evidence="6" id="KW-0472">Membrane</keyword>